<keyword evidence="2" id="KW-1185">Reference proteome</keyword>
<comment type="caution">
    <text evidence="1">The sequence shown here is derived from an EMBL/GenBank/DDBJ whole genome shotgun (WGS) entry which is preliminary data.</text>
</comment>
<accession>A0A109K428</accession>
<organism evidence="1 2">
    <name type="scientific">Bradyrhizobium macuxiense</name>
    <dbReference type="NCBI Taxonomy" id="1755647"/>
    <lineage>
        <taxon>Bacteria</taxon>
        <taxon>Pseudomonadati</taxon>
        <taxon>Pseudomonadota</taxon>
        <taxon>Alphaproteobacteria</taxon>
        <taxon>Hyphomicrobiales</taxon>
        <taxon>Nitrobacteraceae</taxon>
        <taxon>Bradyrhizobium</taxon>
    </lineage>
</organism>
<evidence type="ECO:0000313" key="1">
    <source>
        <dbReference type="EMBL" id="KWV60414.1"/>
    </source>
</evidence>
<gene>
    <name evidence="1" type="ORF">AS156_28895</name>
</gene>
<proteinExistence type="predicted"/>
<dbReference type="AlphaFoldDB" id="A0A109K428"/>
<dbReference type="EMBL" id="LNCU01000019">
    <property type="protein sequence ID" value="KWV60414.1"/>
    <property type="molecule type" value="Genomic_DNA"/>
</dbReference>
<sequence length="91" mass="9622">MQSEPPATKEVALHLAILKRYEEQLGRLEGALGKGISAGDGEAAEGIRDLVETVTLFRDPGRPGGVAVDIAGRLNALLGERPIQTRSKECG</sequence>
<dbReference type="Proteomes" id="UP000057737">
    <property type="component" value="Unassembled WGS sequence"/>
</dbReference>
<protein>
    <submittedName>
        <fullName evidence="1">Uncharacterized protein</fullName>
    </submittedName>
</protein>
<name>A0A109K428_9BRAD</name>
<reference evidence="1 2" key="1">
    <citation type="submission" date="2015-11" db="EMBL/GenBank/DDBJ databases">
        <title>Draft Genome Sequence of the Strain BR 10303 (Bradyrhizobium sp.) isolated from nodules of Centrolobium paraense.</title>
        <authorList>
            <person name="Zelli J.E."/>
            <person name="Simoes-Araujo J.L."/>
            <person name="Barauna A.C."/>
            <person name="Silva K."/>
        </authorList>
    </citation>
    <scope>NUCLEOTIDE SEQUENCE [LARGE SCALE GENOMIC DNA]</scope>
    <source>
        <strain evidence="1 2">BR 10303</strain>
    </source>
</reference>
<evidence type="ECO:0000313" key="2">
    <source>
        <dbReference type="Proteomes" id="UP000057737"/>
    </source>
</evidence>